<reference evidence="2 3" key="1">
    <citation type="submission" date="2019-12" db="EMBL/GenBank/DDBJ databases">
        <authorList>
            <person name="Alioto T."/>
            <person name="Alioto T."/>
            <person name="Gomez Garrido J."/>
        </authorList>
    </citation>
    <scope>NUCLEOTIDE SEQUENCE [LARGE SCALE GENOMIC DNA]</scope>
</reference>
<accession>A0A8S0UQZ1</accession>
<keyword evidence="3" id="KW-1185">Reference proteome</keyword>
<gene>
    <name evidence="2" type="ORF">OLEA9_A087471</name>
</gene>
<dbReference type="PANTHER" id="PTHR33527:SF14">
    <property type="entry name" value="OS07G0274300 PROTEIN"/>
    <property type="match status" value="1"/>
</dbReference>
<dbReference type="Proteomes" id="UP000594638">
    <property type="component" value="Unassembled WGS sequence"/>
</dbReference>
<comment type="caution">
    <text evidence="2">The sequence shown here is derived from an EMBL/GenBank/DDBJ whole genome shotgun (WGS) entry which is preliminary data.</text>
</comment>
<feature type="transmembrane region" description="Helical" evidence="1">
    <location>
        <begin position="43"/>
        <end position="66"/>
    </location>
</feature>
<sequence length="254" mass="29232">MLFSLTGVTTPVYVALNGAMFSYLLNFENFMDTRQLHINLKKIKVLASIVCLWLWLVCLSICYVIIKISPLRCLKCDKDRLFVYLVDAPEIPMIHSLPKTGMTLQFFLGNLIDALRVSGNFVIDVWFHNVDDQPENPIDGDFDESWARNHMEIAGDAFDNTSQVNNVPPEERTIFVTFSKGYRVSESELVEFLTSNFGHCVESIHMQAVMFGQQPLYARVVFLSLHFIHTILSGEDKVKFSVNRKHVWMRKYVP</sequence>
<evidence type="ECO:0000313" key="2">
    <source>
        <dbReference type="EMBL" id="CAA3021348.1"/>
    </source>
</evidence>
<evidence type="ECO:0000256" key="1">
    <source>
        <dbReference type="SAM" id="Phobius"/>
    </source>
</evidence>
<proteinExistence type="predicted"/>
<name>A0A8S0UQZ1_OLEEU</name>
<dbReference type="AlphaFoldDB" id="A0A8S0UQZ1"/>
<dbReference type="PANTHER" id="PTHR33527">
    <property type="entry name" value="OS07G0274300 PROTEIN"/>
    <property type="match status" value="1"/>
</dbReference>
<feature type="transmembrane region" description="Helical" evidence="1">
    <location>
        <begin position="12"/>
        <end position="31"/>
    </location>
</feature>
<dbReference type="EMBL" id="CACTIH010009052">
    <property type="protein sequence ID" value="CAA3021348.1"/>
    <property type="molecule type" value="Genomic_DNA"/>
</dbReference>
<dbReference type="Gramene" id="OE9A087471T1">
    <property type="protein sequence ID" value="OE9A087471C1"/>
    <property type="gene ID" value="OE9A087471"/>
</dbReference>
<keyword evidence="1" id="KW-0812">Transmembrane</keyword>
<dbReference type="OrthoDB" id="1882251at2759"/>
<protein>
    <submittedName>
        <fullName evidence="2">Uncharacterized protein</fullName>
    </submittedName>
</protein>
<evidence type="ECO:0000313" key="3">
    <source>
        <dbReference type="Proteomes" id="UP000594638"/>
    </source>
</evidence>
<keyword evidence="1" id="KW-0472">Membrane</keyword>
<organism evidence="2 3">
    <name type="scientific">Olea europaea subsp. europaea</name>
    <dbReference type="NCBI Taxonomy" id="158383"/>
    <lineage>
        <taxon>Eukaryota</taxon>
        <taxon>Viridiplantae</taxon>
        <taxon>Streptophyta</taxon>
        <taxon>Embryophyta</taxon>
        <taxon>Tracheophyta</taxon>
        <taxon>Spermatophyta</taxon>
        <taxon>Magnoliopsida</taxon>
        <taxon>eudicotyledons</taxon>
        <taxon>Gunneridae</taxon>
        <taxon>Pentapetalae</taxon>
        <taxon>asterids</taxon>
        <taxon>lamiids</taxon>
        <taxon>Lamiales</taxon>
        <taxon>Oleaceae</taxon>
        <taxon>Oleeae</taxon>
        <taxon>Olea</taxon>
    </lineage>
</organism>
<keyword evidence="1" id="KW-1133">Transmembrane helix</keyword>